<dbReference type="AlphaFoldDB" id="A0A1A9ZFZ6"/>
<proteinExistence type="predicted"/>
<dbReference type="EnsemblMetazoa" id="GPAI013399-RA">
    <property type="protein sequence ID" value="GPAI013399-PA"/>
    <property type="gene ID" value="GPAI013399"/>
</dbReference>
<dbReference type="Pfam" id="PF03564">
    <property type="entry name" value="DUF1759"/>
    <property type="match status" value="1"/>
</dbReference>
<reference evidence="1" key="2">
    <citation type="submission" date="2020-05" db="UniProtKB">
        <authorList>
            <consortium name="EnsemblMetazoa"/>
        </authorList>
    </citation>
    <scope>IDENTIFICATION</scope>
    <source>
        <strain evidence="1">IAEA</strain>
    </source>
</reference>
<accession>A0A1A9ZFZ6</accession>
<name>A0A1A9ZFZ6_GLOPL</name>
<organism evidence="1 2">
    <name type="scientific">Glossina pallidipes</name>
    <name type="common">Tsetse fly</name>
    <dbReference type="NCBI Taxonomy" id="7398"/>
    <lineage>
        <taxon>Eukaryota</taxon>
        <taxon>Metazoa</taxon>
        <taxon>Ecdysozoa</taxon>
        <taxon>Arthropoda</taxon>
        <taxon>Hexapoda</taxon>
        <taxon>Insecta</taxon>
        <taxon>Pterygota</taxon>
        <taxon>Neoptera</taxon>
        <taxon>Endopterygota</taxon>
        <taxon>Diptera</taxon>
        <taxon>Brachycera</taxon>
        <taxon>Muscomorpha</taxon>
        <taxon>Hippoboscoidea</taxon>
        <taxon>Glossinidae</taxon>
        <taxon>Glossina</taxon>
    </lineage>
</organism>
<dbReference type="VEuPathDB" id="VectorBase:GPAI013399"/>
<keyword evidence="2" id="KW-1185">Reference proteome</keyword>
<dbReference type="InterPro" id="IPR005312">
    <property type="entry name" value="DUF1759"/>
</dbReference>
<protein>
    <submittedName>
        <fullName evidence="1">Uncharacterized protein</fullName>
    </submittedName>
</protein>
<evidence type="ECO:0000313" key="2">
    <source>
        <dbReference type="Proteomes" id="UP000092445"/>
    </source>
</evidence>
<reference evidence="2" key="1">
    <citation type="submission" date="2014-03" db="EMBL/GenBank/DDBJ databases">
        <authorList>
            <person name="Aksoy S."/>
            <person name="Warren W."/>
            <person name="Wilson R.K."/>
        </authorList>
    </citation>
    <scope>NUCLEOTIDE SEQUENCE [LARGE SCALE GENOMIC DNA]</scope>
    <source>
        <strain evidence="2">IAEA</strain>
    </source>
</reference>
<dbReference type="Proteomes" id="UP000092445">
    <property type="component" value="Unassembled WGS sequence"/>
</dbReference>
<evidence type="ECO:0000313" key="1">
    <source>
        <dbReference type="EnsemblMetazoa" id="GPAI013399-PA"/>
    </source>
</evidence>
<sequence length="367" mass="42116">MDAVFRAIWRTQVTKLCHTISDWFGEFDGNFENWLPFWELFKRAIDENKQLPVTVKYTFPSESLIGRAEATIPSFTPTRKCYNEAIQLLLDAYGELEALETPQLSESDKRFSSKREVTAKSCKASTLHVNNNIELAEAKHSNDFDKNAANQIKFVNGPPVVQLPWQNIREHLSNNTANAEKRLYNLTKKLIKNDTKFLEYDSEIWHLVSDGLAERTHEKTNNELENLTANELQEAEINALQENKKFLSDFKLSSLNPHWTPTVEHITAPLQHYHHSFRSNTGANSLQYCVVCLRSHGKSAVEPRTVLPSERVTSARFFETTGVDFVDLVYIATEDKCINISPDYSSINQKKAIKTHIMENVTWFVMS</sequence>